<reference evidence="1 2" key="1">
    <citation type="journal article" date="2021" name="Nat. Plants">
        <title>The Taxus genome provides insights into paclitaxel biosynthesis.</title>
        <authorList>
            <person name="Xiong X."/>
            <person name="Gou J."/>
            <person name="Liao Q."/>
            <person name="Li Y."/>
            <person name="Zhou Q."/>
            <person name="Bi G."/>
            <person name="Li C."/>
            <person name="Du R."/>
            <person name="Wang X."/>
            <person name="Sun T."/>
            <person name="Guo L."/>
            <person name="Liang H."/>
            <person name="Lu P."/>
            <person name="Wu Y."/>
            <person name="Zhang Z."/>
            <person name="Ro D.K."/>
            <person name="Shang Y."/>
            <person name="Huang S."/>
            <person name="Yan J."/>
        </authorList>
    </citation>
    <scope>NUCLEOTIDE SEQUENCE [LARGE SCALE GENOMIC DNA]</scope>
    <source>
        <strain evidence="1">Ta-2019</strain>
    </source>
</reference>
<feature type="non-terminal residue" evidence="1">
    <location>
        <position position="61"/>
    </location>
</feature>
<dbReference type="EMBL" id="JAHRHJ020000002">
    <property type="protein sequence ID" value="KAH9324228.1"/>
    <property type="molecule type" value="Genomic_DNA"/>
</dbReference>
<name>A0AA38LGM7_TAXCH</name>
<protein>
    <submittedName>
        <fullName evidence="1">Uncharacterized protein</fullName>
    </submittedName>
</protein>
<accession>A0AA38LGM7</accession>
<sequence>MDNVSKVDVEVELTDWEVHGVVMEVMVVVGMEEVCMVEAKTILVGGGVGEVVVVIEVDNLI</sequence>
<proteinExistence type="predicted"/>
<comment type="caution">
    <text evidence="1">The sequence shown here is derived from an EMBL/GenBank/DDBJ whole genome shotgun (WGS) entry which is preliminary data.</text>
</comment>
<evidence type="ECO:0000313" key="1">
    <source>
        <dbReference type="EMBL" id="KAH9324228.1"/>
    </source>
</evidence>
<dbReference type="AlphaFoldDB" id="A0AA38LGM7"/>
<dbReference type="Proteomes" id="UP000824469">
    <property type="component" value="Unassembled WGS sequence"/>
</dbReference>
<organism evidence="1 2">
    <name type="scientific">Taxus chinensis</name>
    <name type="common">Chinese yew</name>
    <name type="synonym">Taxus wallichiana var. chinensis</name>
    <dbReference type="NCBI Taxonomy" id="29808"/>
    <lineage>
        <taxon>Eukaryota</taxon>
        <taxon>Viridiplantae</taxon>
        <taxon>Streptophyta</taxon>
        <taxon>Embryophyta</taxon>
        <taxon>Tracheophyta</taxon>
        <taxon>Spermatophyta</taxon>
        <taxon>Pinopsida</taxon>
        <taxon>Pinidae</taxon>
        <taxon>Conifers II</taxon>
        <taxon>Cupressales</taxon>
        <taxon>Taxaceae</taxon>
        <taxon>Taxus</taxon>
    </lineage>
</organism>
<evidence type="ECO:0000313" key="2">
    <source>
        <dbReference type="Proteomes" id="UP000824469"/>
    </source>
</evidence>
<keyword evidence="2" id="KW-1185">Reference proteome</keyword>
<gene>
    <name evidence="1" type="ORF">KI387_004406</name>
</gene>